<dbReference type="EMBL" id="ATCN01000901">
    <property type="protein sequence ID" value="EPR78282.1"/>
    <property type="molecule type" value="Genomic_DNA"/>
</dbReference>
<dbReference type="AlphaFoldDB" id="S7W987"/>
<dbReference type="UniPathway" id="UPA00193"/>
<name>S7W987_SPRLO</name>
<evidence type="ECO:0000313" key="4">
    <source>
        <dbReference type="EMBL" id="EPR78282.1"/>
    </source>
</evidence>
<dbReference type="InterPro" id="IPR049943">
    <property type="entry name" value="Ser_HO-MeTrfase-like"/>
</dbReference>
<dbReference type="HOGENOM" id="CLU_022477_2_0_1"/>
<dbReference type="GO" id="GO:0032259">
    <property type="term" value="P:methylation"/>
    <property type="evidence" value="ECO:0007669"/>
    <property type="project" value="UniProtKB-KW"/>
</dbReference>
<dbReference type="PANTHER" id="PTHR11680">
    <property type="entry name" value="SERINE HYDROXYMETHYLTRANSFERASE"/>
    <property type="match status" value="1"/>
</dbReference>
<dbReference type="GO" id="GO:0035999">
    <property type="term" value="P:tetrahydrofolate interconversion"/>
    <property type="evidence" value="ECO:0007669"/>
    <property type="project" value="UniProtKB-UniPathway"/>
</dbReference>
<sequence>MKLSNDNSNNMQPNTFEKFSSMLKQDLEETDPELYQLHLKEKKIQREFISFNSNDNIISRAVFQASSNLFVNKYIESYREDNKLRRFENMTDLLKITEARAKKLYKLDDNWSVNLAPVSGTQANLLIFLALKGKDTKILGLNTEQGGHYSFHYKPLRHQKSFEANLFHFYEFGIKENNELDYDEIEMLAKKHKPDILIAGAFIRSLDWDYKRLKEICDKYNMLLHADISHPAGLVSADLQNNPFPYCDIAMTVLQKTLSGPRAGIIFYKKNKYFSDSLKYGSTVMYGNPHVHVIYAVSVALKEALSPEYKRSMKLVQSTANRLCEKLRIFGFNVFNTTSHMLLIDLQNKDISAVDFEYLADQANMVVEQSSIYTCPNLYNKKGLRIGTSGLVRRGFVEHEMKNLAGFLNDIVIIFNENKNNIEETIQSERFKELKERIKNLALQKDFNY</sequence>
<dbReference type="OMA" id="CATTHKV"/>
<protein>
    <submittedName>
        <fullName evidence="4">Serine hydroxymethyltransferase</fullName>
    </submittedName>
</protein>
<evidence type="ECO:0000313" key="5">
    <source>
        <dbReference type="Proteomes" id="UP000014978"/>
    </source>
</evidence>
<keyword evidence="4" id="KW-0489">Methyltransferase</keyword>
<dbReference type="GO" id="GO:0008168">
    <property type="term" value="F:methyltransferase activity"/>
    <property type="evidence" value="ECO:0007669"/>
    <property type="project" value="UniProtKB-KW"/>
</dbReference>
<dbReference type="STRING" id="1358809.S7W987"/>
<dbReference type="InterPro" id="IPR015424">
    <property type="entry name" value="PyrdxlP-dep_Trfase"/>
</dbReference>
<evidence type="ECO:0000259" key="3">
    <source>
        <dbReference type="Pfam" id="PF00464"/>
    </source>
</evidence>
<dbReference type="FunCoup" id="S7W987">
    <property type="interactions" value="176"/>
</dbReference>
<accession>S7W987</accession>
<dbReference type="InterPro" id="IPR015422">
    <property type="entry name" value="PyrdxlP-dep_Trfase_small"/>
</dbReference>
<dbReference type="GO" id="GO:0004372">
    <property type="term" value="F:glycine hydroxymethyltransferase activity"/>
    <property type="evidence" value="ECO:0007669"/>
    <property type="project" value="TreeGrafter"/>
</dbReference>
<dbReference type="VEuPathDB" id="MicrosporidiaDB:SLOPH_1615"/>
<keyword evidence="2" id="KW-0663">Pyridoxal phosphate</keyword>
<dbReference type="Pfam" id="PF00464">
    <property type="entry name" value="SHMT"/>
    <property type="match status" value="1"/>
</dbReference>
<keyword evidence="4" id="KW-0808">Transferase</keyword>
<dbReference type="SUPFAM" id="SSF53383">
    <property type="entry name" value="PLP-dependent transferases"/>
    <property type="match status" value="1"/>
</dbReference>
<dbReference type="Proteomes" id="UP000014978">
    <property type="component" value="Unassembled WGS sequence"/>
</dbReference>
<dbReference type="GO" id="GO:0019264">
    <property type="term" value="P:glycine biosynthetic process from serine"/>
    <property type="evidence" value="ECO:0007669"/>
    <property type="project" value="TreeGrafter"/>
</dbReference>
<proteinExistence type="predicted"/>
<dbReference type="InParanoid" id="S7W987"/>
<dbReference type="Gene3D" id="3.90.1150.10">
    <property type="entry name" value="Aspartate Aminotransferase, domain 1"/>
    <property type="match status" value="1"/>
</dbReference>
<comment type="cofactor">
    <cofactor evidence="1">
        <name>pyridoxal 5'-phosphate</name>
        <dbReference type="ChEBI" id="CHEBI:597326"/>
    </cofactor>
</comment>
<evidence type="ECO:0000256" key="1">
    <source>
        <dbReference type="ARBA" id="ARBA00001933"/>
    </source>
</evidence>
<dbReference type="GO" id="GO:0030170">
    <property type="term" value="F:pyridoxal phosphate binding"/>
    <property type="evidence" value="ECO:0007669"/>
    <property type="project" value="TreeGrafter"/>
</dbReference>
<dbReference type="OrthoDB" id="10265628at2759"/>
<gene>
    <name evidence="4" type="ORF">SLOPH_1615</name>
</gene>
<organism evidence="4 5">
    <name type="scientific">Spraguea lophii (strain 42_110)</name>
    <name type="common">Microsporidian parasite</name>
    <dbReference type="NCBI Taxonomy" id="1358809"/>
    <lineage>
        <taxon>Eukaryota</taxon>
        <taxon>Fungi</taxon>
        <taxon>Fungi incertae sedis</taxon>
        <taxon>Microsporidia</taxon>
        <taxon>Spragueidae</taxon>
        <taxon>Spraguea</taxon>
    </lineage>
</organism>
<evidence type="ECO:0000256" key="2">
    <source>
        <dbReference type="ARBA" id="ARBA00022898"/>
    </source>
</evidence>
<dbReference type="InterPro" id="IPR039429">
    <property type="entry name" value="SHMT-like_dom"/>
</dbReference>
<comment type="caution">
    <text evidence="4">The sequence shown here is derived from an EMBL/GenBank/DDBJ whole genome shotgun (WGS) entry which is preliminary data.</text>
</comment>
<feature type="domain" description="Serine hydroxymethyltransferase-like" evidence="3">
    <location>
        <begin position="27"/>
        <end position="407"/>
    </location>
</feature>
<dbReference type="PANTHER" id="PTHR11680:SF35">
    <property type="entry name" value="SERINE HYDROXYMETHYLTRANSFERASE 1"/>
    <property type="match status" value="1"/>
</dbReference>
<dbReference type="Gene3D" id="3.40.640.10">
    <property type="entry name" value="Type I PLP-dependent aspartate aminotransferase-like (Major domain)"/>
    <property type="match status" value="1"/>
</dbReference>
<reference evidence="5" key="1">
    <citation type="journal article" date="2013" name="PLoS Genet.">
        <title>The genome of Spraguea lophii and the basis of host-microsporidian interactions.</title>
        <authorList>
            <person name="Campbell S.E."/>
            <person name="Williams T.A."/>
            <person name="Yousuf A."/>
            <person name="Soanes D.M."/>
            <person name="Paszkiewicz K.H."/>
            <person name="Williams B.A.P."/>
        </authorList>
    </citation>
    <scope>NUCLEOTIDE SEQUENCE [LARGE SCALE GENOMIC DNA]</scope>
    <source>
        <strain evidence="5">42_110</strain>
    </source>
</reference>
<dbReference type="GO" id="GO:0005739">
    <property type="term" value="C:mitochondrion"/>
    <property type="evidence" value="ECO:0007669"/>
    <property type="project" value="TreeGrafter"/>
</dbReference>
<keyword evidence="5" id="KW-1185">Reference proteome</keyword>
<dbReference type="InterPro" id="IPR015421">
    <property type="entry name" value="PyrdxlP-dep_Trfase_major"/>
</dbReference>